<feature type="transmembrane region" description="Helical" evidence="9">
    <location>
        <begin position="108"/>
        <end position="128"/>
    </location>
</feature>
<dbReference type="Proteomes" id="UP001175261">
    <property type="component" value="Unassembled WGS sequence"/>
</dbReference>
<dbReference type="PANTHER" id="PTHR48020:SF26">
    <property type="entry name" value="MYO-INOSITOL TRANSPORTER, PUTATIVE (AFU_ORTHOLOGUE AFUA_4G01560)-RELATED"/>
    <property type="match status" value="1"/>
</dbReference>
<evidence type="ECO:0000313" key="12">
    <source>
        <dbReference type="Proteomes" id="UP001175261"/>
    </source>
</evidence>
<dbReference type="PROSITE" id="PS00217">
    <property type="entry name" value="SUGAR_TRANSPORT_2"/>
    <property type="match status" value="1"/>
</dbReference>
<keyword evidence="6 9" id="KW-0472">Membrane</keyword>
<feature type="transmembrane region" description="Helical" evidence="9">
    <location>
        <begin position="408"/>
        <end position="425"/>
    </location>
</feature>
<comment type="similarity">
    <text evidence="2 7">Belongs to the major facilitator superfamily. Sugar transporter (TC 2.A.1.1) family.</text>
</comment>
<dbReference type="InterPro" id="IPR005828">
    <property type="entry name" value="MFS_sugar_transport-like"/>
</dbReference>
<dbReference type="GO" id="GO:0015791">
    <property type="term" value="P:polyol transmembrane transport"/>
    <property type="evidence" value="ECO:0007669"/>
    <property type="project" value="UniProtKB-ARBA"/>
</dbReference>
<evidence type="ECO:0000256" key="1">
    <source>
        <dbReference type="ARBA" id="ARBA00004141"/>
    </source>
</evidence>
<comment type="subcellular location">
    <subcellularLocation>
        <location evidence="1">Membrane</location>
        <topology evidence="1">Multi-pass membrane protein</topology>
    </subcellularLocation>
</comment>
<reference evidence="11" key="1">
    <citation type="submission" date="2022-10" db="EMBL/GenBank/DDBJ databases">
        <title>Determination and structural analysis of whole genome sequence of Sarocladium strictum F4-1.</title>
        <authorList>
            <person name="Hu L."/>
            <person name="Jiang Y."/>
        </authorList>
    </citation>
    <scope>NUCLEOTIDE SEQUENCE</scope>
    <source>
        <strain evidence="11">F4-1</strain>
    </source>
</reference>
<feature type="region of interest" description="Disordered" evidence="8">
    <location>
        <begin position="1"/>
        <end position="35"/>
    </location>
</feature>
<feature type="transmembrane region" description="Helical" evidence="9">
    <location>
        <begin position="278"/>
        <end position="297"/>
    </location>
</feature>
<evidence type="ECO:0000259" key="10">
    <source>
        <dbReference type="PROSITE" id="PS50850"/>
    </source>
</evidence>
<evidence type="ECO:0000256" key="8">
    <source>
        <dbReference type="SAM" id="MobiDB-lite"/>
    </source>
</evidence>
<organism evidence="11 12">
    <name type="scientific">Sarocladium strictum</name>
    <name type="common">Black bundle disease fungus</name>
    <name type="synonym">Acremonium strictum</name>
    <dbReference type="NCBI Taxonomy" id="5046"/>
    <lineage>
        <taxon>Eukaryota</taxon>
        <taxon>Fungi</taxon>
        <taxon>Dikarya</taxon>
        <taxon>Ascomycota</taxon>
        <taxon>Pezizomycotina</taxon>
        <taxon>Sordariomycetes</taxon>
        <taxon>Hypocreomycetidae</taxon>
        <taxon>Hypocreales</taxon>
        <taxon>Sarocladiaceae</taxon>
        <taxon>Sarocladium</taxon>
    </lineage>
</organism>
<keyword evidence="12" id="KW-1185">Reference proteome</keyword>
<name>A0AA39L8T1_SARSR</name>
<feature type="compositionally biased region" description="Basic and acidic residues" evidence="8">
    <location>
        <begin position="1"/>
        <end position="15"/>
    </location>
</feature>
<feature type="transmembrane region" description="Helical" evidence="9">
    <location>
        <begin position="466"/>
        <end position="486"/>
    </location>
</feature>
<feature type="transmembrane region" description="Helical" evidence="9">
    <location>
        <begin position="369"/>
        <end position="388"/>
    </location>
</feature>
<dbReference type="SUPFAM" id="SSF103473">
    <property type="entry name" value="MFS general substrate transporter"/>
    <property type="match status" value="1"/>
</dbReference>
<feature type="transmembrane region" description="Helical" evidence="9">
    <location>
        <begin position="432"/>
        <end position="454"/>
    </location>
</feature>
<evidence type="ECO:0000256" key="9">
    <source>
        <dbReference type="SAM" id="Phobius"/>
    </source>
</evidence>
<protein>
    <recommendedName>
        <fullName evidence="10">Major facilitator superfamily (MFS) profile domain-containing protein</fullName>
    </recommendedName>
</protein>
<evidence type="ECO:0000256" key="2">
    <source>
        <dbReference type="ARBA" id="ARBA00010992"/>
    </source>
</evidence>
<dbReference type="PROSITE" id="PS00216">
    <property type="entry name" value="SUGAR_TRANSPORT_1"/>
    <property type="match status" value="1"/>
</dbReference>
<dbReference type="EMBL" id="JAPDFR010000003">
    <property type="protein sequence ID" value="KAK0388816.1"/>
    <property type="molecule type" value="Genomic_DNA"/>
</dbReference>
<dbReference type="InterPro" id="IPR020846">
    <property type="entry name" value="MFS_dom"/>
</dbReference>
<feature type="transmembrane region" description="Helical" evidence="9">
    <location>
        <begin position="530"/>
        <end position="549"/>
    </location>
</feature>
<keyword evidence="5 9" id="KW-1133">Transmembrane helix</keyword>
<dbReference type="InterPro" id="IPR036259">
    <property type="entry name" value="MFS_trans_sf"/>
</dbReference>
<keyword evidence="4 9" id="KW-0812">Transmembrane</keyword>
<feature type="compositionally biased region" description="Polar residues" evidence="8">
    <location>
        <begin position="16"/>
        <end position="33"/>
    </location>
</feature>
<evidence type="ECO:0000256" key="5">
    <source>
        <dbReference type="ARBA" id="ARBA00022989"/>
    </source>
</evidence>
<evidence type="ECO:0000256" key="7">
    <source>
        <dbReference type="RuleBase" id="RU003346"/>
    </source>
</evidence>
<comment type="caution">
    <text evidence="11">The sequence shown here is derived from an EMBL/GenBank/DDBJ whole genome shotgun (WGS) entry which is preliminary data.</text>
</comment>
<dbReference type="NCBIfam" id="TIGR00879">
    <property type="entry name" value="SP"/>
    <property type="match status" value="1"/>
</dbReference>
<dbReference type="AlphaFoldDB" id="A0AA39L8T1"/>
<evidence type="ECO:0000256" key="3">
    <source>
        <dbReference type="ARBA" id="ARBA00022448"/>
    </source>
</evidence>
<feature type="domain" description="Major facilitator superfamily (MFS) profile" evidence="10">
    <location>
        <begin position="110"/>
        <end position="553"/>
    </location>
</feature>
<dbReference type="InterPro" id="IPR003663">
    <property type="entry name" value="Sugar/inositol_transpt"/>
</dbReference>
<evidence type="ECO:0000256" key="4">
    <source>
        <dbReference type="ARBA" id="ARBA00022692"/>
    </source>
</evidence>
<dbReference type="InterPro" id="IPR050814">
    <property type="entry name" value="Myo-inositol_Transporter"/>
</dbReference>
<keyword evidence="3 7" id="KW-0813">Transport</keyword>
<dbReference type="InterPro" id="IPR005829">
    <property type="entry name" value="Sugar_transporter_CS"/>
</dbReference>
<feature type="transmembrane region" description="Helical" evidence="9">
    <location>
        <begin position="176"/>
        <end position="195"/>
    </location>
</feature>
<accession>A0AA39L8T1</accession>
<dbReference type="Pfam" id="PF00083">
    <property type="entry name" value="Sugar_tr"/>
    <property type="match status" value="1"/>
</dbReference>
<dbReference type="PRINTS" id="PR00171">
    <property type="entry name" value="SUGRTRNSPORT"/>
</dbReference>
<feature type="transmembrane region" description="Helical" evidence="9">
    <location>
        <begin position="498"/>
        <end position="518"/>
    </location>
</feature>
<gene>
    <name evidence="11" type="ORF">NLU13_5059</name>
</gene>
<proteinExistence type="inferred from homology"/>
<dbReference type="Gene3D" id="1.20.1250.20">
    <property type="entry name" value="MFS general substrate transporter like domains"/>
    <property type="match status" value="1"/>
</dbReference>
<feature type="transmembrane region" description="Helical" evidence="9">
    <location>
        <begin position="148"/>
        <end position="169"/>
    </location>
</feature>
<dbReference type="PROSITE" id="PS50850">
    <property type="entry name" value="MFS"/>
    <property type="match status" value="1"/>
</dbReference>
<evidence type="ECO:0000256" key="6">
    <source>
        <dbReference type="ARBA" id="ARBA00023136"/>
    </source>
</evidence>
<dbReference type="PANTHER" id="PTHR48020">
    <property type="entry name" value="PROTON MYO-INOSITOL COTRANSPORTER"/>
    <property type="match status" value="1"/>
</dbReference>
<feature type="region of interest" description="Disordered" evidence="8">
    <location>
        <begin position="594"/>
        <end position="625"/>
    </location>
</feature>
<dbReference type="GO" id="GO:0015798">
    <property type="term" value="P:myo-inositol transport"/>
    <property type="evidence" value="ECO:0007669"/>
    <property type="project" value="UniProtKB-ARBA"/>
</dbReference>
<dbReference type="GO" id="GO:0016020">
    <property type="term" value="C:membrane"/>
    <property type="evidence" value="ECO:0007669"/>
    <property type="project" value="UniProtKB-SubCell"/>
</dbReference>
<dbReference type="GO" id="GO:0022857">
    <property type="term" value="F:transmembrane transporter activity"/>
    <property type="evidence" value="ECO:0007669"/>
    <property type="project" value="InterPro"/>
</dbReference>
<feature type="transmembrane region" description="Helical" evidence="9">
    <location>
        <begin position="201"/>
        <end position="225"/>
    </location>
</feature>
<feature type="transmembrane region" description="Helical" evidence="9">
    <location>
        <begin position="237"/>
        <end position="258"/>
    </location>
</feature>
<evidence type="ECO:0000313" key="11">
    <source>
        <dbReference type="EMBL" id="KAK0388816.1"/>
    </source>
</evidence>
<sequence length="625" mass="68704">MSSTKDRNMSEESKIGRSTTVHLTNTQRVQNPFSGMDNRDVMEDAALLAAGHGLVSVQRDFKLGALIARATLGSSDGFERLSSVDDDLKEALRYEIRKPYRSLPLTQFLLAALCAGCAIVQGMDQTIINGAQDYYFRDFEVTDKALQGFVNGAPYVVAAVSGPALNLLLNKNFGRRGTLAFGCFFAFVTAILQAVSPNLAVFIFSRMLLGLAVGVMSSTTPVYAAETAPAAVRGAMTMMWQMWTAAGIMIGLGVSAGLGEVEMRGSGPLAGPESKWRIMMGLTAIPPLVVGVLIYTLPESPRYYLERGEISKAFDAMRRLRRSNVFAARDLYLSYKKLEVENEINQGANILSRLRQSLKTRRTLRAFQSSWFVMIMQQMCGVNAIAYYSTSMFMAAGYSRKKAMEVSVGFGAINFTFALVALWLIDRAGRRPLLIFTFPIMSLCLFWTGGSYMIPAAGVRTISTMASIFVFTAFYSVGPGPVTFVYAAEAFPLDIRALAMASSTSVTWMLNFVVSFTWPKLTASWGVEAAFFWYASWNVVGFLFTLFLLPETKGRTLEDMDMVFAVRNRDHAKYQCRVVASFWRRRDACLAVDPAARRPRPSSPTGSDGSTEAVVGRGDDAAPQV</sequence>